<organism evidence="9 10">
    <name type="scientific">Shouchella clausii (strain KSM-K16)</name>
    <name type="common">Alkalihalobacillus clausii</name>
    <dbReference type="NCBI Taxonomy" id="66692"/>
    <lineage>
        <taxon>Bacteria</taxon>
        <taxon>Bacillati</taxon>
        <taxon>Bacillota</taxon>
        <taxon>Bacilli</taxon>
        <taxon>Bacillales</taxon>
        <taxon>Bacillaceae</taxon>
        <taxon>Shouchella</taxon>
    </lineage>
</organism>
<evidence type="ECO:0000256" key="1">
    <source>
        <dbReference type="ARBA" id="ARBA00007484"/>
    </source>
</evidence>
<feature type="domain" description="HTH cro/C1-type" evidence="8">
    <location>
        <begin position="12"/>
        <end position="66"/>
    </location>
</feature>
<dbReference type="InterPro" id="IPR010982">
    <property type="entry name" value="Lambda_DNA-bd_dom_sf"/>
</dbReference>
<dbReference type="RefSeq" id="WP_011247706.1">
    <property type="nucleotide sequence ID" value="NC_006582.1"/>
</dbReference>
<dbReference type="InterPro" id="IPR015927">
    <property type="entry name" value="Peptidase_S24_S26A/B/C"/>
</dbReference>
<evidence type="ECO:0000313" key="10">
    <source>
        <dbReference type="Proteomes" id="UP000001168"/>
    </source>
</evidence>
<dbReference type="SMART" id="SM00530">
    <property type="entry name" value="HTH_XRE"/>
    <property type="match status" value="1"/>
</dbReference>
<keyword evidence="3 7" id="KW-0378">Hydrolase</keyword>
<dbReference type="Pfam" id="PF00717">
    <property type="entry name" value="Peptidase_S24"/>
    <property type="match status" value="1"/>
</dbReference>
<evidence type="ECO:0000256" key="7">
    <source>
        <dbReference type="RuleBase" id="RU003991"/>
    </source>
</evidence>
<reference evidence="10" key="4">
    <citation type="submission" date="2003-10" db="EMBL/GenBank/DDBJ databases">
        <title>The complete genome sequence of the alkaliphilic Bacillus clausii KSM-K16.</title>
        <authorList>
            <person name="Takaki Y."/>
            <person name="Kageyama Y."/>
            <person name="Shimamura S."/>
            <person name="Suzuki H."/>
            <person name="Nishi S."/>
            <person name="Hatada Y."/>
            <person name="Kawai S."/>
            <person name="Ito S."/>
            <person name="Horikoshi K."/>
        </authorList>
    </citation>
    <scope>NUCLEOTIDE SEQUENCE [LARGE SCALE GENOMIC DNA]</scope>
    <source>
        <strain evidence="10">KSM-K16</strain>
    </source>
</reference>
<accession>Q5WE12</accession>
<dbReference type="PANTHER" id="PTHR33516:SF2">
    <property type="entry name" value="LEXA REPRESSOR-RELATED"/>
    <property type="match status" value="1"/>
</dbReference>
<dbReference type="eggNOG" id="COG1974">
    <property type="taxonomic scope" value="Bacteria"/>
</dbReference>
<dbReference type="EMBL" id="AP006627">
    <property type="protein sequence ID" value="BAD65398.1"/>
    <property type="molecule type" value="Genomic_DNA"/>
</dbReference>
<dbReference type="Gene3D" id="2.10.109.10">
    <property type="entry name" value="Umud Fragment, subunit A"/>
    <property type="match status" value="1"/>
</dbReference>
<protein>
    <submittedName>
        <fullName evidence="9">SOS-response transcriptional repressor</fullName>
    </submittedName>
</protein>
<sequence>MTDPKTLLAENLMKARIRKGYSQTDLAEILNVSSATISQYEKGKRSPDVEKLHTIAKVLDTTIPELIMGQSDNEALKLNMQSLVKIPILGTVRAGYNLLADENVIGYAYAPKSDIGDGDYFYLNIEGDSMIDAGLNSGDRILVRKQNHTSDGSIAVVLINGEEATVKRVFFDSNKVILSPENPHMRPQFYDEDEIRILGKVVSASRTYE</sequence>
<dbReference type="GO" id="GO:0006281">
    <property type="term" value="P:DNA repair"/>
    <property type="evidence" value="ECO:0007669"/>
    <property type="project" value="UniProtKB-KW"/>
</dbReference>
<dbReference type="PROSITE" id="PS50943">
    <property type="entry name" value="HTH_CROC1"/>
    <property type="match status" value="1"/>
</dbReference>
<name>Q5WE12_SHOC1</name>
<dbReference type="SUPFAM" id="SSF47413">
    <property type="entry name" value="lambda repressor-like DNA-binding domains"/>
    <property type="match status" value="1"/>
</dbReference>
<keyword evidence="2" id="KW-0227">DNA damage</keyword>
<evidence type="ECO:0000313" key="9">
    <source>
        <dbReference type="EMBL" id="BAD65398.1"/>
    </source>
</evidence>
<dbReference type="Proteomes" id="UP000001168">
    <property type="component" value="Chromosome"/>
</dbReference>
<reference evidence="9 10" key="3">
    <citation type="journal article" date="1997" name="Protein Eng.">
        <title>High-resolution crystal structure of M-protease: phylogeny aided analysis of the high-alkaline adaptation mechanism.</title>
        <authorList>
            <person name="Shirai T."/>
            <person name="Suzuki A."/>
            <person name="Yamane T."/>
            <person name="Ashida T."/>
            <person name="Kobayashi T."/>
            <person name="Ito S."/>
        </authorList>
    </citation>
    <scope>NUCLEOTIDE SEQUENCE [LARGE SCALE GENOMIC DNA]</scope>
    <source>
        <strain evidence="9 10">KSM-K16</strain>
    </source>
</reference>
<dbReference type="GO" id="GO:0003677">
    <property type="term" value="F:DNA binding"/>
    <property type="evidence" value="ECO:0007669"/>
    <property type="project" value="InterPro"/>
</dbReference>
<keyword evidence="6" id="KW-0742">SOS response</keyword>
<reference evidence="9 10" key="1">
    <citation type="journal article" date="1994" name="J. Ferment. Bioeng.">
        <title>Molecular cloning and nucleotide sequence of the gene for an alkaline protease from the alkalophilic Bacillus sp. KSM-K16.</title>
        <authorList>
            <person name="Hakamada Y."/>
            <person name="Kobayashi T."/>
            <person name="Hitomi J."/>
            <person name="Kawai S."/>
            <person name="Ito S."/>
        </authorList>
    </citation>
    <scope>NUCLEOTIDE SEQUENCE [LARGE SCALE GENOMIC DNA]</scope>
    <source>
        <strain evidence="9 10">KSM-K16</strain>
    </source>
</reference>
<evidence type="ECO:0000259" key="8">
    <source>
        <dbReference type="PROSITE" id="PS50943"/>
    </source>
</evidence>
<dbReference type="KEGG" id="bcl:ABC2864"/>
<dbReference type="GO" id="GO:0006355">
    <property type="term" value="P:regulation of DNA-templated transcription"/>
    <property type="evidence" value="ECO:0007669"/>
    <property type="project" value="InterPro"/>
</dbReference>
<evidence type="ECO:0000256" key="6">
    <source>
        <dbReference type="ARBA" id="ARBA00023236"/>
    </source>
</evidence>
<keyword evidence="5" id="KW-0234">DNA repair</keyword>
<dbReference type="InterPro" id="IPR006197">
    <property type="entry name" value="Peptidase_S24_LexA"/>
</dbReference>
<dbReference type="CDD" id="cd00093">
    <property type="entry name" value="HTH_XRE"/>
    <property type="match status" value="1"/>
</dbReference>
<dbReference type="HOGENOM" id="CLU_066192_1_1_9"/>
<dbReference type="InterPro" id="IPR039418">
    <property type="entry name" value="LexA-like"/>
</dbReference>
<dbReference type="CDD" id="cd06529">
    <property type="entry name" value="S24_LexA-like"/>
    <property type="match status" value="1"/>
</dbReference>
<reference evidence="9 10" key="2">
    <citation type="journal article" date="1995" name="Appl. Microbiol. Biotechnol.">
        <title>Purification and properties of an alkaline protease from alkalophilic Bacillus sp. KSM-K16.</title>
        <authorList>
            <person name="Kobayashi T."/>
            <person name="Hakamada Y."/>
            <person name="Adachi S."/>
            <person name="Hitomi J."/>
            <person name="Yoshimatsu T."/>
            <person name="Koike K."/>
            <person name="Kawai S."/>
            <person name="Ito S."/>
        </authorList>
    </citation>
    <scope>NUCLEOTIDE SEQUENCE [LARGE SCALE GENOMIC DNA]</scope>
    <source>
        <strain evidence="9 10">KSM-K16</strain>
    </source>
</reference>
<dbReference type="Pfam" id="PF01381">
    <property type="entry name" value="HTH_3"/>
    <property type="match status" value="1"/>
</dbReference>
<evidence type="ECO:0000256" key="5">
    <source>
        <dbReference type="ARBA" id="ARBA00023204"/>
    </source>
</evidence>
<evidence type="ECO:0000256" key="4">
    <source>
        <dbReference type="ARBA" id="ARBA00022813"/>
    </source>
</evidence>
<dbReference type="PRINTS" id="PR00726">
    <property type="entry name" value="LEXASERPTASE"/>
</dbReference>
<comment type="similarity">
    <text evidence="1 7">Belongs to the peptidase S24 family.</text>
</comment>
<dbReference type="PANTHER" id="PTHR33516">
    <property type="entry name" value="LEXA REPRESSOR"/>
    <property type="match status" value="1"/>
</dbReference>
<dbReference type="OrthoDB" id="9781521at2"/>
<evidence type="ECO:0000256" key="3">
    <source>
        <dbReference type="ARBA" id="ARBA00022801"/>
    </source>
</evidence>
<gene>
    <name evidence="9" type="ordered locus">ABC2864</name>
</gene>
<keyword evidence="10" id="KW-1185">Reference proteome</keyword>
<dbReference type="SUPFAM" id="SSF51306">
    <property type="entry name" value="LexA/Signal peptidase"/>
    <property type="match status" value="1"/>
</dbReference>
<reference evidence="9 10" key="5">
    <citation type="journal article" date="2007" name="Extremophiles">
        <title>Intragenomic diversity of the V1 regions of 16S rRNA genes in high-alkaline protease-producing Bacillus clausii spp.</title>
        <authorList>
            <person name="Kageyama Y."/>
            <person name="Takaki Y."/>
            <person name="Shimamura S."/>
            <person name="Nishi S."/>
            <person name="Nogi Y."/>
            <person name="Uchimura K."/>
            <person name="Kobayashi T."/>
            <person name="Hitomi J."/>
            <person name="Ozaki K."/>
            <person name="Kawai S."/>
            <person name="Ito S."/>
            <person name="Horikoshi K."/>
        </authorList>
    </citation>
    <scope>NUCLEOTIDE SEQUENCE [LARGE SCALE GENOMIC DNA]</scope>
    <source>
        <strain evidence="9 10">KSM-K16</strain>
    </source>
</reference>
<proteinExistence type="inferred from homology"/>
<dbReference type="InterPro" id="IPR001387">
    <property type="entry name" value="Cro/C1-type_HTH"/>
</dbReference>
<dbReference type="STRING" id="66692.ABC2864"/>
<dbReference type="GO" id="GO:0016787">
    <property type="term" value="F:hydrolase activity"/>
    <property type="evidence" value="ECO:0007669"/>
    <property type="project" value="UniProtKB-KW"/>
</dbReference>
<evidence type="ECO:0000256" key="2">
    <source>
        <dbReference type="ARBA" id="ARBA00022763"/>
    </source>
</evidence>
<dbReference type="AlphaFoldDB" id="Q5WE12"/>
<dbReference type="GO" id="GO:0009432">
    <property type="term" value="P:SOS response"/>
    <property type="evidence" value="ECO:0007669"/>
    <property type="project" value="UniProtKB-KW"/>
</dbReference>
<dbReference type="InterPro" id="IPR050077">
    <property type="entry name" value="LexA_repressor"/>
</dbReference>
<keyword evidence="4 7" id="KW-0068">Autocatalytic cleavage</keyword>
<dbReference type="InterPro" id="IPR036286">
    <property type="entry name" value="LexA/Signal_pep-like_sf"/>
</dbReference>
<dbReference type="Gene3D" id="1.10.260.40">
    <property type="entry name" value="lambda repressor-like DNA-binding domains"/>
    <property type="match status" value="1"/>
</dbReference>
<dbReference type="MEROPS" id="S24.001"/>